<organism evidence="1 2">
    <name type="scientific">Pseudenterobacter timonensis</name>
    <dbReference type="NCBI Taxonomy" id="1755099"/>
    <lineage>
        <taxon>Bacteria</taxon>
        <taxon>Pseudomonadati</taxon>
        <taxon>Pseudomonadota</taxon>
        <taxon>Gammaproteobacteria</taxon>
        <taxon>Enterobacterales</taxon>
        <taxon>Enterobacteriaceae</taxon>
        <taxon>Pseudenterobacter</taxon>
    </lineage>
</organism>
<dbReference type="SMART" id="SM01101">
    <property type="entry name" value="CRISPR_assoc"/>
    <property type="match status" value="1"/>
</dbReference>
<dbReference type="InterPro" id="IPR010179">
    <property type="entry name" value="CRISPR-assoc_prot_Cse3"/>
</dbReference>
<comment type="caution">
    <text evidence="1">The sequence shown here is derived from an EMBL/GenBank/DDBJ whole genome shotgun (WGS) entry which is preliminary data.</text>
</comment>
<reference evidence="1 2" key="1">
    <citation type="submission" date="2024-03" db="EMBL/GenBank/DDBJ databases">
        <title>Role of Flies in the Dissemination of Carbapenem-Resistant Enterobacteriaceae (CRE): An Epidemiological and Genomic Study in China.</title>
        <authorList>
            <person name="Chen K."/>
            <person name="Zhang R."/>
            <person name="Chen S."/>
        </authorList>
    </citation>
    <scope>NUCLEOTIDE SEQUENCE [LARGE SCALE GENOMIC DNA]</scope>
    <source>
        <strain evidence="2">fly-313</strain>
    </source>
</reference>
<evidence type="ECO:0000313" key="1">
    <source>
        <dbReference type="EMBL" id="MEX9254762.1"/>
    </source>
</evidence>
<name>A0ABV4ABC1_9ENTR</name>
<dbReference type="EMBL" id="JBFZPZ010000024">
    <property type="protein sequence ID" value="MEX9254762.1"/>
    <property type="molecule type" value="Genomic_DNA"/>
</dbReference>
<dbReference type="Proteomes" id="UP001561463">
    <property type="component" value="Unassembled WGS sequence"/>
</dbReference>
<dbReference type="Pfam" id="PF08798">
    <property type="entry name" value="CRISPR_assoc"/>
    <property type="match status" value="1"/>
</dbReference>
<keyword evidence="2" id="KW-1185">Reference proteome</keyword>
<accession>A0ABV4ABC1</accession>
<sequence>MTLYVSALHLDAHACRQLRITDGYSLHRVVYSLYDDVRSEQQKQGSVPSGIQWADKGGDSRGRKILMMADRPPHEPQAGCLETRLLSDSFLSHSCYRFSVCLNPTRRHAQTGKQSAITGRAAILSWFCQRAEGWGFNVDPRQVQVESINILKMHMSPERIITLQQATVSGRLTVSHTENFRKSFMQGIGRARAFGCGLLQIVPQLEYQFFDE</sequence>
<evidence type="ECO:0000313" key="2">
    <source>
        <dbReference type="Proteomes" id="UP001561463"/>
    </source>
</evidence>
<dbReference type="SUPFAM" id="SSF117987">
    <property type="entry name" value="CRISPR-associated protein"/>
    <property type="match status" value="1"/>
</dbReference>
<dbReference type="CDD" id="cd09727">
    <property type="entry name" value="Cas6_I-E"/>
    <property type="match status" value="1"/>
</dbReference>
<dbReference type="RefSeq" id="WP_369498940.1">
    <property type="nucleotide sequence ID" value="NZ_JBFZPZ010000024.1"/>
</dbReference>
<gene>
    <name evidence="1" type="primary">cas6e</name>
    <name evidence="1" type="ORF">AB7Z85_19920</name>
</gene>
<proteinExistence type="predicted"/>
<protein>
    <submittedName>
        <fullName evidence="1">Type I-E CRISPR-associated protein Cas6/Cse3/CasE</fullName>
    </submittedName>
</protein>
<dbReference type="NCBIfam" id="TIGR01907">
    <property type="entry name" value="casE_Cse3"/>
    <property type="match status" value="1"/>
</dbReference>
<dbReference type="Gene3D" id="3.30.70.1210">
    <property type="entry name" value="Crispr-associated protein, domain 2"/>
    <property type="match status" value="1"/>
</dbReference>